<name>A0ABU3HRM4_9CHRO</name>
<comment type="caution">
    <text evidence="2">The sequence shown here is derived from an EMBL/GenBank/DDBJ whole genome shotgun (WGS) entry which is preliminary data.</text>
</comment>
<feature type="region of interest" description="Disordered" evidence="1">
    <location>
        <begin position="219"/>
        <end position="238"/>
    </location>
</feature>
<feature type="compositionally biased region" description="Pro residues" evidence="1">
    <location>
        <begin position="126"/>
        <end position="139"/>
    </location>
</feature>
<organism evidence="2 3">
    <name type="scientific">Microcystis wesenbergii NRERC-220</name>
    <dbReference type="NCBI Taxonomy" id="3068991"/>
    <lineage>
        <taxon>Bacteria</taxon>
        <taxon>Bacillati</taxon>
        <taxon>Cyanobacteriota</taxon>
        <taxon>Cyanophyceae</taxon>
        <taxon>Oscillatoriophycideae</taxon>
        <taxon>Chroococcales</taxon>
        <taxon>Microcystaceae</taxon>
        <taxon>Microcystis</taxon>
    </lineage>
</organism>
<proteinExistence type="predicted"/>
<accession>A0ABU3HRM4</accession>
<keyword evidence="3" id="KW-1185">Reference proteome</keyword>
<evidence type="ECO:0000313" key="2">
    <source>
        <dbReference type="EMBL" id="MDT3677200.1"/>
    </source>
</evidence>
<feature type="region of interest" description="Disordered" evidence="1">
    <location>
        <begin position="119"/>
        <end position="186"/>
    </location>
</feature>
<sequence length="238" mass="26281">MSKVISFSISDRYLDKLRTLYPALTDNLAAKQFLTDRLDSSLGSGLDASLDDGLDDRVKTLIESWVDGLLEVRLDATVGKSLTSLSERLTRLEARLDTNLDGSLDDMEPLLKLQRESSIATSPIPTEEPSPLPPSPSLPPDELGEGGNANTPDSPPSPLDQPAIETLTREVSPSPPSPVKEAIETDDREWLTLQQIADKKIKGLPGTYQGLRPYAEKWESRKNPQKKGEQYKIPKEYL</sequence>
<evidence type="ECO:0000313" key="3">
    <source>
        <dbReference type="Proteomes" id="UP001180650"/>
    </source>
</evidence>
<reference evidence="2" key="1">
    <citation type="submission" date="2023-08" db="EMBL/GenBank/DDBJ databases">
        <authorList>
            <person name="Park H.-K."/>
            <person name="Kim I.-S."/>
        </authorList>
    </citation>
    <scope>NUCLEOTIDE SEQUENCE</scope>
    <source>
        <strain evidence="2">NRERC-220</strain>
    </source>
</reference>
<protein>
    <submittedName>
        <fullName evidence="2">Uncharacterized protein</fullName>
    </submittedName>
</protein>
<evidence type="ECO:0000256" key="1">
    <source>
        <dbReference type="SAM" id="MobiDB-lite"/>
    </source>
</evidence>
<dbReference type="RefSeq" id="WP_312675975.1">
    <property type="nucleotide sequence ID" value="NZ_JAVSJA010000002.1"/>
</dbReference>
<dbReference type="Proteomes" id="UP001180650">
    <property type="component" value="Unassembled WGS sequence"/>
</dbReference>
<gene>
    <name evidence="2" type="ORF">RAM70_22820</name>
</gene>
<dbReference type="EMBL" id="JAVSJA010000002">
    <property type="protein sequence ID" value="MDT3677200.1"/>
    <property type="molecule type" value="Genomic_DNA"/>
</dbReference>